<dbReference type="Proteomes" id="UP000260136">
    <property type="component" value="Chromosome"/>
</dbReference>
<feature type="non-terminal residue" evidence="1">
    <location>
        <position position="66"/>
    </location>
</feature>
<evidence type="ECO:0000313" key="1">
    <source>
        <dbReference type="EMBL" id="SYV95068.1"/>
    </source>
</evidence>
<dbReference type="AlphaFoldDB" id="A0A3B0PD45"/>
<gene>
    <name evidence="1" type="ORF">NCTC10115_01217</name>
</gene>
<accession>A0A3B0PD45</accession>
<evidence type="ECO:0000313" key="2">
    <source>
        <dbReference type="Proteomes" id="UP000260136"/>
    </source>
</evidence>
<proteinExistence type="predicted"/>
<dbReference type="EMBL" id="LS991952">
    <property type="protein sequence ID" value="SYV95068.1"/>
    <property type="molecule type" value="Genomic_DNA"/>
</dbReference>
<organism evidence="1 2">
    <name type="scientific">Mycoplasmoides gallisepticum</name>
    <name type="common">Mycoplasma gallisepticum</name>
    <dbReference type="NCBI Taxonomy" id="2096"/>
    <lineage>
        <taxon>Bacteria</taxon>
        <taxon>Bacillati</taxon>
        <taxon>Mycoplasmatota</taxon>
        <taxon>Mycoplasmoidales</taxon>
        <taxon>Mycoplasmoidaceae</taxon>
        <taxon>Mycoplasmoides</taxon>
    </lineage>
</organism>
<reference evidence="2" key="1">
    <citation type="submission" date="2018-06" db="EMBL/GenBank/DDBJ databases">
        <authorList>
            <consortium name="Pathogen Informatics"/>
        </authorList>
    </citation>
    <scope>NUCLEOTIDE SEQUENCE [LARGE SCALE GENOMIC DNA]</scope>
    <source>
        <strain evidence="2">NCTC10115</strain>
    </source>
</reference>
<name>A0A3B0PD45_MYCGL</name>
<protein>
    <submittedName>
        <fullName evidence="1">Uncharacterized protein</fullName>
    </submittedName>
</protein>
<sequence length="66" mass="7785">MPEETQPEQVQEKVQAYEHVEEQQPEEVFADAIDEHYDEITHVEDKAVEEEQIQTDNVVSSDEINW</sequence>